<proteinExistence type="predicted"/>
<gene>
    <name evidence="1" type="ORF">ERS007739_03438</name>
</gene>
<name>A0A916LD89_MYCTX</name>
<dbReference type="AlphaFoldDB" id="A0A916LD89"/>
<comment type="caution">
    <text evidence="1">The sequence shown here is derived from an EMBL/GenBank/DDBJ whole genome shotgun (WGS) entry which is preliminary data.</text>
</comment>
<sequence>MHRQELLHQSGVQHVVGVGLPVDDDRRREWSGNELDYGDQKLALPAHRNVISWLHGGPDHRF</sequence>
<evidence type="ECO:0000313" key="2">
    <source>
        <dbReference type="Proteomes" id="UP000039021"/>
    </source>
</evidence>
<reference evidence="2" key="1">
    <citation type="submission" date="2015-03" db="EMBL/GenBank/DDBJ databases">
        <authorList>
            <consortium name="Pathogen Informatics"/>
        </authorList>
    </citation>
    <scope>NUCLEOTIDE SEQUENCE [LARGE SCALE GENOMIC DNA]</scope>
    <source>
        <strain evidence="2">N09902308</strain>
    </source>
</reference>
<accession>A0A916LD89</accession>
<dbReference type="Proteomes" id="UP000039021">
    <property type="component" value="Unassembled WGS sequence"/>
</dbReference>
<evidence type="ECO:0000313" key="1">
    <source>
        <dbReference type="EMBL" id="COZ14305.1"/>
    </source>
</evidence>
<protein>
    <submittedName>
        <fullName evidence="1">Uncharacterized protein</fullName>
    </submittedName>
</protein>
<dbReference type="EMBL" id="CSBK01001786">
    <property type="protein sequence ID" value="COZ14305.1"/>
    <property type="molecule type" value="Genomic_DNA"/>
</dbReference>
<organism evidence="1 2">
    <name type="scientific">Mycobacterium tuberculosis</name>
    <dbReference type="NCBI Taxonomy" id="1773"/>
    <lineage>
        <taxon>Bacteria</taxon>
        <taxon>Bacillati</taxon>
        <taxon>Actinomycetota</taxon>
        <taxon>Actinomycetes</taxon>
        <taxon>Mycobacteriales</taxon>
        <taxon>Mycobacteriaceae</taxon>
        <taxon>Mycobacterium</taxon>
        <taxon>Mycobacterium tuberculosis complex</taxon>
    </lineage>
</organism>